<gene>
    <name evidence="2" type="ORF">BS297_24050</name>
</gene>
<feature type="domain" description="Luciferase-like" evidence="1">
    <location>
        <begin position="10"/>
        <end position="285"/>
    </location>
</feature>
<reference evidence="2 3" key="1">
    <citation type="journal article" date="2017" name="Poromechanics V (2013)">
        <title>Genomic Characterization of the Arsenic-Tolerant Actinobacterium, &lt;i&gt;Rhodococcus erythropolis&lt;/i&gt; S43.</title>
        <authorList>
            <person name="Retamal-Morales G."/>
            <person name="Mehnert M."/>
            <person name="Schwabe R."/>
            <person name="Tischler D."/>
            <person name="Schloemann M."/>
            <person name="Levican G.J."/>
        </authorList>
    </citation>
    <scope>NUCLEOTIDE SEQUENCE [LARGE SCALE GENOMIC DNA]</scope>
    <source>
        <strain evidence="2 3">S43</strain>
    </source>
</reference>
<dbReference type="AlphaFoldDB" id="A0A0C2WA15"/>
<accession>A0A0C2WA15</accession>
<dbReference type="RefSeq" id="WP_042952950.1">
    <property type="nucleotide sequence ID" value="NZ_JAGYWG010000001.1"/>
</dbReference>
<dbReference type="CDD" id="cd01097">
    <property type="entry name" value="Tetrahydromethanopterin_reductase"/>
    <property type="match status" value="1"/>
</dbReference>
<organism evidence="2 3">
    <name type="scientific">Rhodococcus erythropolis</name>
    <name type="common">Arthrobacter picolinophilus</name>
    <dbReference type="NCBI Taxonomy" id="1833"/>
    <lineage>
        <taxon>Bacteria</taxon>
        <taxon>Bacillati</taxon>
        <taxon>Actinomycetota</taxon>
        <taxon>Actinomycetes</taxon>
        <taxon>Mycobacteriales</taxon>
        <taxon>Nocardiaceae</taxon>
        <taxon>Rhodococcus</taxon>
        <taxon>Rhodococcus erythropolis group</taxon>
    </lineage>
</organism>
<evidence type="ECO:0000313" key="3">
    <source>
        <dbReference type="Proteomes" id="UP000325576"/>
    </source>
</evidence>
<dbReference type="SUPFAM" id="SSF51679">
    <property type="entry name" value="Bacterial luciferase-like"/>
    <property type="match status" value="1"/>
</dbReference>
<dbReference type="Proteomes" id="UP000325576">
    <property type="component" value="Unassembled WGS sequence"/>
</dbReference>
<dbReference type="InterPro" id="IPR019919">
    <property type="entry name" value="Lucif-like_OxRdtase_MSMEG_2256"/>
</dbReference>
<dbReference type="Pfam" id="PF00296">
    <property type="entry name" value="Bac_luciferase"/>
    <property type="match status" value="1"/>
</dbReference>
<proteinExistence type="predicted"/>
<dbReference type="InterPro" id="IPR050564">
    <property type="entry name" value="F420-G6PD/mer"/>
</dbReference>
<dbReference type="Gene3D" id="3.20.20.30">
    <property type="entry name" value="Luciferase-like domain"/>
    <property type="match status" value="1"/>
</dbReference>
<comment type="caution">
    <text evidence="2">The sequence shown here is derived from an EMBL/GenBank/DDBJ whole genome shotgun (WGS) entry which is preliminary data.</text>
</comment>
<dbReference type="InterPro" id="IPR011251">
    <property type="entry name" value="Luciferase-like_dom"/>
</dbReference>
<protein>
    <submittedName>
        <fullName evidence="2">LLM class F420-dependent oxidoreductase</fullName>
    </submittedName>
</protein>
<dbReference type="InterPro" id="IPR036661">
    <property type="entry name" value="Luciferase-like_sf"/>
</dbReference>
<dbReference type="GO" id="GO:0016705">
    <property type="term" value="F:oxidoreductase activity, acting on paired donors, with incorporation or reduction of molecular oxygen"/>
    <property type="evidence" value="ECO:0007669"/>
    <property type="project" value="InterPro"/>
</dbReference>
<evidence type="ECO:0000313" key="2">
    <source>
        <dbReference type="EMBL" id="KAB2582763.1"/>
    </source>
</evidence>
<dbReference type="PANTHER" id="PTHR43244">
    <property type="match status" value="1"/>
</dbReference>
<sequence>MELVTSLPADTPLRQVAQHVERIENLGFDTVHISETIRDPFAVAALAVEHSSTLTVRTSMVVAFARSPMVTALAAWDLAGFSGGRFQLGLATQVRGNIVGRYSMPWTNPVAQLRDYVSAVREIFQAFQTGGELDYAGSHYTFNRLQPYFNPGPLDVPAPEIWTGGVNSRMCSLAGAVADGFVAHPTSSHPKVLAERIIPSLTAGGRKPRLIAVPKTITGKDRAAILARREAVRSELAFLYSTPAYRTALEVLGLAGIGEKLTAMARTGDWARLPAVLTDDVLDILVTQCTYAELPGVLSSKYASLCDGIALAVPADPADDRAFAAMCEEIRAAAASAK</sequence>
<dbReference type="NCBIfam" id="TIGR03617">
    <property type="entry name" value="F420_MSMEG_2256"/>
    <property type="match status" value="1"/>
</dbReference>
<dbReference type="PANTHER" id="PTHR43244:SF2">
    <property type="entry name" value="CONSERVED HYPOTHETICAL ALANINE AND PROLINE-RICH PROTEIN"/>
    <property type="match status" value="1"/>
</dbReference>
<evidence type="ECO:0000259" key="1">
    <source>
        <dbReference type="Pfam" id="PF00296"/>
    </source>
</evidence>
<name>A0A0C2WA15_RHOER</name>
<dbReference type="EMBL" id="MRBO01000642">
    <property type="protein sequence ID" value="KAB2582763.1"/>
    <property type="molecule type" value="Genomic_DNA"/>
</dbReference>